<dbReference type="InterPro" id="IPR003439">
    <property type="entry name" value="ABC_transporter-like_ATP-bd"/>
</dbReference>
<dbReference type="PANTHER" id="PTHR19211:SF134">
    <property type="entry name" value="ABC TRANSPORTER DOMAIN-CONTAINING PROTEIN"/>
    <property type="match status" value="1"/>
</dbReference>
<evidence type="ECO:0000256" key="1">
    <source>
        <dbReference type="ARBA" id="ARBA00022737"/>
    </source>
</evidence>
<sequence length="822" mass="91368">MVTPPEEALRIALASILLKDGSDDEGVVDGIDGDIVSYLAGMLHESGLEDINDSIGPFLEGYGCDVALIEACGTAVMRCAKNGNRGESLNASKNGSNIGSDNGSYEAQSGAMKLKQGIVSLSSVLTDQSEAEIDANRYMWGQENKIAAMTNQTRDAHDSTVSSKDKRKSRKELEAARREYEEKMAIFQAEEDGGAGKASVSNMIIPDYRSGRNEKDIHVRNVSLSLDNGTPLLTDGELKFSHRRRYGLARSDVPRLILDDVSPHSIVFPTVGKNGVGKTTLLKAIAAFEVENMPRHHRILHVRQEIQAAGGDISVLQAVIDADVERNTLIEEEKKLLKRLEGDGIKTDDEVSMKAKLDKLKALSANDADATFNADIKRLDEVYERLQILGADAAESRAGMILTGLQFTPSMQNGPTSALSGGWRMRVALAAALFIEPDLLMLDEPTNHLDLEAVLWLESYMQSYRHTLIVVSHDRSFLNEVCTDTIEFKNKTLTYYKGDYDTYVRTSEENVKNLMRVYQAYMDKRAHMMEFIDKFRASANRAKLVQSRIKAVEKMDLEAPEPVVVEQLWRFSIPNPEPLGRPIISIDDVWFDYTVVDEVSGFKKPKEEWILQQVNFGVDLDSRIGILGPNGAGKSTLLNLIMDRLKPIKGSISRNGNLRIGHFTQHSADKFNLHLSAVENMLNLFSGSEDQIMRSFLGKFQIQGTDALKPMMMLSGGQKSRVAFASLAYQKPHVIIMDEPTNHLDMESIDALVDAVKDFRGGLMVVSHDQHFITHTCKELWVVGGGKVNRFRGDFNDYKKETLQRTAKRVADSVKSLSTINN</sequence>
<proteinExistence type="predicted"/>
<keyword evidence="3" id="KW-0067">ATP-binding</keyword>
<dbReference type="FunFam" id="3.40.50.300:FF:000104">
    <property type="entry name" value="ATP-binding cassette sub-family F member 3"/>
    <property type="match status" value="1"/>
</dbReference>
<dbReference type="Pfam" id="PF00005">
    <property type="entry name" value="ABC_tran"/>
    <property type="match status" value="2"/>
</dbReference>
<evidence type="ECO:0000313" key="6">
    <source>
        <dbReference type="EMBL" id="KAL3817722.1"/>
    </source>
</evidence>
<dbReference type="InterPro" id="IPR032781">
    <property type="entry name" value="ABC_tran_Xtn"/>
</dbReference>
<dbReference type="CDD" id="cd03221">
    <property type="entry name" value="ABCF_EF-3"/>
    <property type="match status" value="2"/>
</dbReference>
<feature type="region of interest" description="Disordered" evidence="4">
    <location>
        <begin position="84"/>
        <end position="106"/>
    </location>
</feature>
<name>A0ABD3RZU1_9STRA</name>
<feature type="region of interest" description="Disordered" evidence="4">
    <location>
        <begin position="151"/>
        <end position="175"/>
    </location>
</feature>
<organism evidence="6 7">
    <name type="scientific">Cyclostephanos tholiformis</name>
    <dbReference type="NCBI Taxonomy" id="382380"/>
    <lineage>
        <taxon>Eukaryota</taxon>
        <taxon>Sar</taxon>
        <taxon>Stramenopiles</taxon>
        <taxon>Ochrophyta</taxon>
        <taxon>Bacillariophyta</taxon>
        <taxon>Coscinodiscophyceae</taxon>
        <taxon>Thalassiosirophycidae</taxon>
        <taxon>Stephanodiscales</taxon>
        <taxon>Stephanodiscaceae</taxon>
        <taxon>Cyclostephanos</taxon>
    </lineage>
</organism>
<evidence type="ECO:0000256" key="3">
    <source>
        <dbReference type="ARBA" id="ARBA00022840"/>
    </source>
</evidence>
<keyword evidence="7" id="KW-1185">Reference proteome</keyword>
<comment type="caution">
    <text evidence="6">The sequence shown here is derived from an EMBL/GenBank/DDBJ whole genome shotgun (WGS) entry which is preliminary data.</text>
</comment>
<dbReference type="SUPFAM" id="SSF52540">
    <property type="entry name" value="P-loop containing nucleoside triphosphate hydrolases"/>
    <property type="match status" value="2"/>
</dbReference>
<reference evidence="6 7" key="1">
    <citation type="submission" date="2024-10" db="EMBL/GenBank/DDBJ databases">
        <title>Updated reference genomes for cyclostephanoid diatoms.</title>
        <authorList>
            <person name="Roberts W.R."/>
            <person name="Alverson A.J."/>
        </authorList>
    </citation>
    <scope>NUCLEOTIDE SEQUENCE [LARGE SCALE GENOMIC DNA]</scope>
    <source>
        <strain evidence="6 7">AJA228-03</strain>
    </source>
</reference>
<evidence type="ECO:0000313" key="7">
    <source>
        <dbReference type="Proteomes" id="UP001530377"/>
    </source>
</evidence>
<gene>
    <name evidence="6" type="ORF">ACHAXA_002482</name>
</gene>
<dbReference type="Proteomes" id="UP001530377">
    <property type="component" value="Unassembled WGS sequence"/>
</dbReference>
<dbReference type="AlphaFoldDB" id="A0ABD3RZU1"/>
<keyword evidence="1" id="KW-0677">Repeat</keyword>
<dbReference type="Gene3D" id="3.40.50.300">
    <property type="entry name" value="P-loop containing nucleotide triphosphate hydrolases"/>
    <property type="match status" value="2"/>
</dbReference>
<dbReference type="InterPro" id="IPR017871">
    <property type="entry name" value="ABC_transporter-like_CS"/>
</dbReference>
<dbReference type="PANTHER" id="PTHR19211">
    <property type="entry name" value="ATP-BINDING TRANSPORT PROTEIN-RELATED"/>
    <property type="match status" value="1"/>
</dbReference>
<dbReference type="Pfam" id="PF12848">
    <property type="entry name" value="ABC_tran_Xtn"/>
    <property type="match status" value="1"/>
</dbReference>
<feature type="domain" description="ABC transporter" evidence="5">
    <location>
        <begin position="584"/>
        <end position="810"/>
    </location>
</feature>
<keyword evidence="2" id="KW-0547">Nucleotide-binding</keyword>
<evidence type="ECO:0000256" key="4">
    <source>
        <dbReference type="SAM" id="MobiDB-lite"/>
    </source>
</evidence>
<dbReference type="InterPro" id="IPR027417">
    <property type="entry name" value="P-loop_NTPase"/>
</dbReference>
<dbReference type="PROSITE" id="PS00211">
    <property type="entry name" value="ABC_TRANSPORTER_1"/>
    <property type="match status" value="2"/>
</dbReference>
<dbReference type="InterPro" id="IPR003593">
    <property type="entry name" value="AAA+_ATPase"/>
</dbReference>
<evidence type="ECO:0000259" key="5">
    <source>
        <dbReference type="PROSITE" id="PS50893"/>
    </source>
</evidence>
<dbReference type="SMART" id="SM00382">
    <property type="entry name" value="AAA"/>
    <property type="match status" value="2"/>
</dbReference>
<feature type="compositionally biased region" description="Polar residues" evidence="4">
    <location>
        <begin position="85"/>
        <end position="106"/>
    </location>
</feature>
<dbReference type="GO" id="GO:0005524">
    <property type="term" value="F:ATP binding"/>
    <property type="evidence" value="ECO:0007669"/>
    <property type="project" value="UniProtKB-KW"/>
</dbReference>
<dbReference type="PROSITE" id="PS50893">
    <property type="entry name" value="ABC_TRANSPORTER_2"/>
    <property type="match status" value="2"/>
</dbReference>
<evidence type="ECO:0000256" key="2">
    <source>
        <dbReference type="ARBA" id="ARBA00022741"/>
    </source>
</evidence>
<dbReference type="EMBL" id="JALLPB020000094">
    <property type="protein sequence ID" value="KAL3817722.1"/>
    <property type="molecule type" value="Genomic_DNA"/>
</dbReference>
<feature type="domain" description="ABC transporter" evidence="5">
    <location>
        <begin position="217"/>
        <end position="522"/>
    </location>
</feature>
<protein>
    <recommendedName>
        <fullName evidence="5">ABC transporter domain-containing protein</fullName>
    </recommendedName>
</protein>
<dbReference type="InterPro" id="IPR050611">
    <property type="entry name" value="ABCF"/>
</dbReference>
<dbReference type="FunFam" id="3.40.50.300:FF:000011">
    <property type="entry name" value="Putative ABC transporter ATP-binding component"/>
    <property type="match status" value="1"/>
</dbReference>
<accession>A0ABD3RZU1</accession>